<dbReference type="EMBL" id="UZAU01000789">
    <property type="status" value="NOT_ANNOTATED_CDS"/>
    <property type="molecule type" value="Genomic_DNA"/>
</dbReference>
<keyword evidence="1" id="KW-0175">Coiled coil</keyword>
<organism evidence="2 3">
    <name type="scientific">Cannabis sativa</name>
    <name type="common">Hemp</name>
    <name type="synonym">Marijuana</name>
    <dbReference type="NCBI Taxonomy" id="3483"/>
    <lineage>
        <taxon>Eukaryota</taxon>
        <taxon>Viridiplantae</taxon>
        <taxon>Streptophyta</taxon>
        <taxon>Embryophyta</taxon>
        <taxon>Tracheophyta</taxon>
        <taxon>Spermatophyta</taxon>
        <taxon>Magnoliopsida</taxon>
        <taxon>eudicotyledons</taxon>
        <taxon>Gunneridae</taxon>
        <taxon>Pentapetalae</taxon>
        <taxon>rosids</taxon>
        <taxon>fabids</taxon>
        <taxon>Rosales</taxon>
        <taxon>Cannabaceae</taxon>
        <taxon>Cannabis</taxon>
    </lineage>
</organism>
<name>A0A803QM63_CANSA</name>
<dbReference type="Proteomes" id="UP000596661">
    <property type="component" value="Unassembled WGS sequence"/>
</dbReference>
<evidence type="ECO:0000256" key="1">
    <source>
        <dbReference type="SAM" id="Coils"/>
    </source>
</evidence>
<reference evidence="2" key="1">
    <citation type="submission" date="2021-03" db="UniProtKB">
        <authorList>
            <consortium name="EnsemblPlants"/>
        </authorList>
    </citation>
    <scope>IDENTIFICATION</scope>
</reference>
<keyword evidence="3" id="KW-1185">Reference proteome</keyword>
<proteinExistence type="predicted"/>
<protein>
    <submittedName>
        <fullName evidence="2">Uncharacterized protein</fullName>
    </submittedName>
</protein>
<dbReference type="EnsemblPlants" id="evm.model.10.212">
    <property type="protein sequence ID" value="cds.evm.model.10.212"/>
    <property type="gene ID" value="evm.TU.10.212"/>
</dbReference>
<feature type="coiled-coil region" evidence="1">
    <location>
        <begin position="105"/>
        <end position="132"/>
    </location>
</feature>
<evidence type="ECO:0000313" key="3">
    <source>
        <dbReference type="Proteomes" id="UP000596661"/>
    </source>
</evidence>
<dbReference type="AlphaFoldDB" id="A0A803QM63"/>
<evidence type="ECO:0000313" key="2">
    <source>
        <dbReference type="EnsemblPlants" id="cds.evm.model.10.212"/>
    </source>
</evidence>
<accession>A0A803QM63</accession>
<sequence length="156" mass="17895">MDPNQIVQDLEDYEQVDFSIDLQLEAALGANVIAKTVVGTILSRGIIFDGLLRSVLTRKYRLSSRHEDRSCRLRRRMIIDDFDRIVPMYRPWMRWGSRLTHCFQISEVEDNVRSLEREVANLNLTEARATSQVIEATTLVLPPKTLIFEDGSFGGP</sequence>
<dbReference type="Gramene" id="evm.model.10.212">
    <property type="protein sequence ID" value="cds.evm.model.10.212"/>
    <property type="gene ID" value="evm.TU.10.212"/>
</dbReference>